<dbReference type="AlphaFoldDB" id="A0A9X3XNF3"/>
<comment type="caution">
    <text evidence="1">The sequence shown here is derived from an EMBL/GenBank/DDBJ whole genome shotgun (WGS) entry which is preliminary data.</text>
</comment>
<dbReference type="RefSeq" id="WP_272470978.1">
    <property type="nucleotide sequence ID" value="NZ_JAMRYU010000143.1"/>
</dbReference>
<evidence type="ECO:0008006" key="3">
    <source>
        <dbReference type="Google" id="ProtNLM"/>
    </source>
</evidence>
<feature type="non-terminal residue" evidence="1">
    <location>
        <position position="1"/>
    </location>
</feature>
<protein>
    <recommendedName>
        <fullName evidence="3">Glutamyl-tRNA reductase</fullName>
    </recommendedName>
</protein>
<reference evidence="1" key="1">
    <citation type="submission" date="2022-05" db="EMBL/GenBank/DDBJ databases">
        <title>Draft genome sequence of Clostridium tertium strain CP3 isolated from Peru.</title>
        <authorList>
            <person name="Hurtado R."/>
            <person name="Lima L."/>
            <person name="Sousa T."/>
            <person name="Jaiswal A.K."/>
            <person name="Tiwari S."/>
            <person name="Maturrano L."/>
            <person name="Brenig B."/>
            <person name="Azevedo V."/>
        </authorList>
    </citation>
    <scope>NUCLEOTIDE SEQUENCE</scope>
    <source>
        <strain evidence="1">CP3</strain>
    </source>
</reference>
<feature type="non-terminal residue" evidence="1">
    <location>
        <position position="105"/>
    </location>
</feature>
<gene>
    <name evidence="1" type="ORF">NE398_21805</name>
</gene>
<name>A0A9X3XNF3_9CLOT</name>
<evidence type="ECO:0000313" key="1">
    <source>
        <dbReference type="EMBL" id="MDC4242755.1"/>
    </source>
</evidence>
<dbReference type="Proteomes" id="UP001141183">
    <property type="component" value="Unassembled WGS sequence"/>
</dbReference>
<sequence>GCSFEEIRKVQILMTEFILDEKEKMKILEKENVDMTKLQMEVKEYMKGLIAQGKNRKEVIEETIFKFPKATKNMINRTFGEIDDEKVLDDAAAYILEDNKNIKKA</sequence>
<keyword evidence="2" id="KW-1185">Reference proteome</keyword>
<organism evidence="1 2">
    <name type="scientific">Clostridium tertium</name>
    <dbReference type="NCBI Taxonomy" id="1559"/>
    <lineage>
        <taxon>Bacteria</taxon>
        <taxon>Bacillati</taxon>
        <taxon>Bacillota</taxon>
        <taxon>Clostridia</taxon>
        <taxon>Eubacteriales</taxon>
        <taxon>Clostridiaceae</taxon>
        <taxon>Clostridium</taxon>
    </lineage>
</organism>
<dbReference type="EMBL" id="JAMRYU010000143">
    <property type="protein sequence ID" value="MDC4242755.1"/>
    <property type="molecule type" value="Genomic_DNA"/>
</dbReference>
<accession>A0A9X3XNF3</accession>
<evidence type="ECO:0000313" key="2">
    <source>
        <dbReference type="Proteomes" id="UP001141183"/>
    </source>
</evidence>
<proteinExistence type="predicted"/>